<accession>W2C120</accession>
<protein>
    <submittedName>
        <fullName evidence="1">Uncharacterized protein</fullName>
    </submittedName>
</protein>
<dbReference type="PATRIC" id="fig|1411148.3.peg.2084"/>
<evidence type="ECO:0000313" key="2">
    <source>
        <dbReference type="Proteomes" id="UP000018837"/>
    </source>
</evidence>
<name>W2C120_9BACT</name>
<evidence type="ECO:0000313" key="1">
    <source>
        <dbReference type="EMBL" id="ETK00880.1"/>
    </source>
</evidence>
<dbReference type="Proteomes" id="UP000018837">
    <property type="component" value="Unassembled WGS sequence"/>
</dbReference>
<dbReference type="EMBL" id="AYUF01000494">
    <property type="protein sequence ID" value="ETK00880.1"/>
    <property type="molecule type" value="Genomic_DNA"/>
</dbReference>
<comment type="caution">
    <text evidence="1">The sequence shown here is derived from an EMBL/GenBank/DDBJ whole genome shotgun (WGS) entry which is preliminary data.</text>
</comment>
<gene>
    <name evidence="1" type="ORF">N425_12550</name>
</gene>
<sequence length="472" mass="55452">MILDKEYPATHSMSTAWYMVDDDDNVAIIEYNENGPVPWDVPEATTEDLLFGPPTGVSDSCKTTIELTEEQIEELLPDFLDAPCSLEDVSCWWHRTVFQIDPRQTDAFLALCSEGGVPIKEIVSKQKGLYLAEFDRCIQEGKIKEGSVLQKMIAGGILTAAYEMKEFEFDDIYHKETRRMEYTKNYEAAPYYIYYQPYWVAHLAKRMITPRHPVKLPQVPENFRHRIHRIPGRFADKEYLQIAQHTFCKVYGYDELTYSYEIWSLTPLPMEDGLWREVICHIPCWESYGWRPDPSEGYEEPDPEDWYQNIRNAPLTHQPTVVMIGDPKKRWFLIDKAFEHTDRLIRHTMWIPYVPRLPKKYAHYDYDSAAAKSLTDEVLAQLLADCKYPDWVVRWIRPHVLLLDDDAQAVFEQVYPITDHRVQINGDSYPIYLLSERKRYAAEIEHYAQQPYRGEVQALVDYSFCVNDPSRR</sequence>
<organism evidence="1 2">
    <name type="scientific">Tannerella sp. oral taxon BU063 isolate Cell 2</name>
    <dbReference type="NCBI Taxonomy" id="1411148"/>
    <lineage>
        <taxon>Bacteria</taxon>
        <taxon>Pseudomonadati</taxon>
        <taxon>Bacteroidota</taxon>
        <taxon>Bacteroidia</taxon>
        <taxon>Bacteroidales</taxon>
        <taxon>Tannerellaceae</taxon>
        <taxon>Tannerella</taxon>
    </lineage>
</organism>
<reference evidence="1 2" key="1">
    <citation type="submission" date="2013-11" db="EMBL/GenBank/DDBJ databases">
        <title>Single cell genomics of uncultured Tannerella BU063 (oral taxon 286).</title>
        <authorList>
            <person name="Beall C.J."/>
            <person name="Campbell A.G."/>
            <person name="Griffen A.L."/>
            <person name="Podar M."/>
            <person name="Leys E.J."/>
        </authorList>
    </citation>
    <scope>NUCLEOTIDE SEQUENCE [LARGE SCALE GENOMIC DNA]</scope>
    <source>
        <strain evidence="1">Cell 2</strain>
    </source>
</reference>
<dbReference type="AlphaFoldDB" id="W2C120"/>
<proteinExistence type="predicted"/>